<keyword evidence="5" id="KW-0479">Metal-binding</keyword>
<dbReference type="OrthoDB" id="9975959at2759"/>
<accession>A0A2P4Y8K0</accession>
<evidence type="ECO:0008006" key="14">
    <source>
        <dbReference type="Google" id="ProtNLM"/>
    </source>
</evidence>
<comment type="caution">
    <text evidence="12">The sequence shown here is derived from an EMBL/GenBank/DDBJ whole genome shotgun (WGS) entry which is preliminary data.</text>
</comment>
<evidence type="ECO:0000256" key="3">
    <source>
        <dbReference type="ARBA" id="ARBA00004123"/>
    </source>
</evidence>
<dbReference type="Gene3D" id="3.60.10.10">
    <property type="entry name" value="Endonuclease/exonuclease/phosphatase"/>
    <property type="match status" value="1"/>
</dbReference>
<evidence type="ECO:0000256" key="1">
    <source>
        <dbReference type="ARBA" id="ARBA00001936"/>
    </source>
</evidence>
<evidence type="ECO:0000256" key="7">
    <source>
        <dbReference type="ARBA" id="ARBA00022801"/>
    </source>
</evidence>
<evidence type="ECO:0000256" key="8">
    <source>
        <dbReference type="ARBA" id="ARBA00022842"/>
    </source>
</evidence>
<organism evidence="12 13">
    <name type="scientific">Phytophthora palmivora</name>
    <dbReference type="NCBI Taxonomy" id="4796"/>
    <lineage>
        <taxon>Eukaryota</taxon>
        <taxon>Sar</taxon>
        <taxon>Stramenopiles</taxon>
        <taxon>Oomycota</taxon>
        <taxon>Peronosporomycetes</taxon>
        <taxon>Peronosporales</taxon>
        <taxon>Peronosporaceae</taxon>
        <taxon>Phytophthora</taxon>
    </lineage>
</organism>
<dbReference type="PANTHER" id="PTHR15822">
    <property type="entry name" value="TRAF AND TNF RECEPTOR-ASSOCIATED PROTEIN"/>
    <property type="match status" value="1"/>
</dbReference>
<comment type="subcellular location">
    <subcellularLocation>
        <location evidence="3">Nucleus</location>
    </subcellularLocation>
</comment>
<dbReference type="GO" id="GO:0070260">
    <property type="term" value="F:5'-tyrosyl-DNA phosphodiesterase activity"/>
    <property type="evidence" value="ECO:0007669"/>
    <property type="project" value="TreeGrafter"/>
</dbReference>
<dbReference type="GO" id="GO:0006302">
    <property type="term" value="P:double-strand break repair"/>
    <property type="evidence" value="ECO:0007669"/>
    <property type="project" value="TreeGrafter"/>
</dbReference>
<evidence type="ECO:0000256" key="9">
    <source>
        <dbReference type="ARBA" id="ARBA00023204"/>
    </source>
</evidence>
<reference evidence="12 13" key="1">
    <citation type="journal article" date="2017" name="Genome Biol. Evol.">
        <title>Phytophthora megakarya and P. palmivora, closely related causal agents of cacao black pod rot, underwent increases in genome sizes and gene numbers by different mechanisms.</title>
        <authorList>
            <person name="Ali S.S."/>
            <person name="Shao J."/>
            <person name="Lary D.J."/>
            <person name="Kronmiller B."/>
            <person name="Shen D."/>
            <person name="Strem M.D."/>
            <person name="Amoako-Attah I."/>
            <person name="Akrofi A.Y."/>
            <person name="Begoude B.A."/>
            <person name="Ten Hoopen G.M."/>
            <person name="Coulibaly K."/>
            <person name="Kebe B.I."/>
            <person name="Melnick R.L."/>
            <person name="Guiltinan M.J."/>
            <person name="Tyler B.M."/>
            <person name="Meinhardt L.W."/>
            <person name="Bailey B.A."/>
        </authorList>
    </citation>
    <scope>NUCLEOTIDE SEQUENCE [LARGE SCALE GENOMIC DNA]</scope>
    <source>
        <strain evidence="13">sbr112.9</strain>
    </source>
</reference>
<evidence type="ECO:0000313" key="13">
    <source>
        <dbReference type="Proteomes" id="UP000237271"/>
    </source>
</evidence>
<dbReference type="GO" id="GO:0005634">
    <property type="term" value="C:nucleus"/>
    <property type="evidence" value="ECO:0007669"/>
    <property type="project" value="UniProtKB-SubCell"/>
</dbReference>
<comment type="cofactor">
    <cofactor evidence="1">
        <name>Mn(2+)</name>
        <dbReference type="ChEBI" id="CHEBI:29035"/>
    </cofactor>
</comment>
<keyword evidence="10" id="KW-0539">Nucleus</keyword>
<evidence type="ECO:0000256" key="2">
    <source>
        <dbReference type="ARBA" id="ARBA00001946"/>
    </source>
</evidence>
<dbReference type="GO" id="GO:0046872">
    <property type="term" value="F:metal ion binding"/>
    <property type="evidence" value="ECO:0007669"/>
    <property type="project" value="UniProtKB-KW"/>
</dbReference>
<evidence type="ECO:0000256" key="4">
    <source>
        <dbReference type="ARBA" id="ARBA00022722"/>
    </source>
</evidence>
<keyword evidence="8" id="KW-0460">Magnesium</keyword>
<protein>
    <recommendedName>
        <fullName evidence="14">Endonuclease/exonuclease/phosphatase domain-containing protein</fullName>
    </recommendedName>
</protein>
<feature type="region of interest" description="Disordered" evidence="11">
    <location>
        <begin position="89"/>
        <end position="122"/>
    </location>
</feature>
<keyword evidence="9" id="KW-0234">DNA repair</keyword>
<dbReference type="EMBL" id="NCKW01004924">
    <property type="protein sequence ID" value="POM74140.1"/>
    <property type="molecule type" value="Genomic_DNA"/>
</dbReference>
<feature type="compositionally biased region" description="Basic and acidic residues" evidence="11">
    <location>
        <begin position="91"/>
        <end position="112"/>
    </location>
</feature>
<evidence type="ECO:0000256" key="11">
    <source>
        <dbReference type="SAM" id="MobiDB-lite"/>
    </source>
</evidence>
<dbReference type="InterPro" id="IPR051547">
    <property type="entry name" value="TDP2-like"/>
</dbReference>
<dbReference type="AlphaFoldDB" id="A0A2P4Y8K0"/>
<keyword evidence="7" id="KW-0378">Hydrolase</keyword>
<keyword evidence="4" id="KW-0540">Nuclease</keyword>
<keyword evidence="13" id="KW-1185">Reference proteome</keyword>
<keyword evidence="6" id="KW-0227">DNA damage</keyword>
<evidence type="ECO:0000256" key="6">
    <source>
        <dbReference type="ARBA" id="ARBA00022763"/>
    </source>
</evidence>
<proteinExistence type="predicted"/>
<gene>
    <name evidence="12" type="ORF">PHPALM_8942</name>
</gene>
<dbReference type="GO" id="GO:0003697">
    <property type="term" value="F:single-stranded DNA binding"/>
    <property type="evidence" value="ECO:0007669"/>
    <property type="project" value="TreeGrafter"/>
</dbReference>
<evidence type="ECO:0000313" key="12">
    <source>
        <dbReference type="EMBL" id="POM74140.1"/>
    </source>
</evidence>
<comment type="cofactor">
    <cofactor evidence="2">
        <name>Mg(2+)</name>
        <dbReference type="ChEBI" id="CHEBI:18420"/>
    </cofactor>
</comment>
<dbReference type="InterPro" id="IPR036691">
    <property type="entry name" value="Endo/exonu/phosph_ase_sf"/>
</dbReference>
<dbReference type="SUPFAM" id="SSF56219">
    <property type="entry name" value="DNase I-like"/>
    <property type="match status" value="1"/>
</dbReference>
<name>A0A2P4Y8K0_9STRA</name>
<evidence type="ECO:0000256" key="5">
    <source>
        <dbReference type="ARBA" id="ARBA00022723"/>
    </source>
</evidence>
<dbReference type="PANTHER" id="PTHR15822:SF4">
    <property type="entry name" value="TYROSYL-DNA PHOSPHODIESTERASE 2"/>
    <property type="match status" value="1"/>
</dbReference>
<sequence>MGLPGGWKDLWLSVPGNTDENGYTFDGTCNSLVTNRSFRSRLDRMYLYTTPSEKATAFVFDQIAIVGQQKIAEGLWPSDHFGLLSTFTLDDDNKKSASNEKKARRTEPDSHAGSKKSPIAIE</sequence>
<dbReference type="GO" id="GO:0004518">
    <property type="term" value="F:nuclease activity"/>
    <property type="evidence" value="ECO:0007669"/>
    <property type="project" value="UniProtKB-KW"/>
</dbReference>
<dbReference type="GO" id="GO:0005737">
    <property type="term" value="C:cytoplasm"/>
    <property type="evidence" value="ECO:0007669"/>
    <property type="project" value="TreeGrafter"/>
</dbReference>
<evidence type="ECO:0000256" key="10">
    <source>
        <dbReference type="ARBA" id="ARBA00023242"/>
    </source>
</evidence>
<dbReference type="Proteomes" id="UP000237271">
    <property type="component" value="Unassembled WGS sequence"/>
</dbReference>